<comment type="caution">
    <text evidence="1">The sequence shown here is derived from an EMBL/GenBank/DDBJ whole genome shotgun (WGS) entry which is preliminary data.</text>
</comment>
<dbReference type="Proteomes" id="UP001152795">
    <property type="component" value="Unassembled WGS sequence"/>
</dbReference>
<keyword evidence="2" id="KW-1185">Reference proteome</keyword>
<accession>A0A6S7K3P6</accession>
<protein>
    <submittedName>
        <fullName evidence="1">Uncharacterized protein</fullName>
    </submittedName>
</protein>
<name>A0A6S7K3P6_PARCT</name>
<sequence length="276" mass="32163">MATYYDLLRDENDSFYVQFDTPTPRPHFIILPKKQAGIERDFSQMTPEQRKKLMEAVQSMMSSFKVPSGILSIHRGSWLSRNTKGFLAHICVDVELYLHVFEQQKSIIPTWPNKTYVTGEWKVNDDPKSYPQNVRGYIYRHSRYLDEEVAAIWKLMFVPRPIFRELDEPDISVIQHPSHPKIGLVGKKIPLEELVWTIENFAQKLGLTNRRSNDGCNVCLHLGLVSTEDWKHDCETGKEIFGYIVTCGPRFYRLCPLGVRKKWFAAFRQSKFACLT</sequence>
<evidence type="ECO:0000313" key="1">
    <source>
        <dbReference type="EMBL" id="CAB4038088.1"/>
    </source>
</evidence>
<organism evidence="1 2">
    <name type="scientific">Paramuricea clavata</name>
    <name type="common">Red gorgonian</name>
    <name type="synonym">Violescent sea-whip</name>
    <dbReference type="NCBI Taxonomy" id="317549"/>
    <lineage>
        <taxon>Eukaryota</taxon>
        <taxon>Metazoa</taxon>
        <taxon>Cnidaria</taxon>
        <taxon>Anthozoa</taxon>
        <taxon>Octocorallia</taxon>
        <taxon>Malacalcyonacea</taxon>
        <taxon>Plexauridae</taxon>
        <taxon>Paramuricea</taxon>
    </lineage>
</organism>
<proteinExistence type="predicted"/>
<gene>
    <name evidence="1" type="ORF">PACLA_8A068309</name>
</gene>
<dbReference type="OrthoDB" id="9972063at2759"/>
<evidence type="ECO:0000313" key="2">
    <source>
        <dbReference type="Proteomes" id="UP001152795"/>
    </source>
</evidence>
<reference evidence="1" key="1">
    <citation type="submission" date="2020-04" db="EMBL/GenBank/DDBJ databases">
        <authorList>
            <person name="Alioto T."/>
            <person name="Alioto T."/>
            <person name="Gomez Garrido J."/>
        </authorList>
    </citation>
    <scope>NUCLEOTIDE SEQUENCE</scope>
    <source>
        <strain evidence="1">A484AB</strain>
    </source>
</reference>
<dbReference type="AlphaFoldDB" id="A0A6S7K3P6"/>
<dbReference type="EMBL" id="CACRXK020023791">
    <property type="protein sequence ID" value="CAB4038088.1"/>
    <property type="molecule type" value="Genomic_DNA"/>
</dbReference>